<feature type="domain" description="Cysteinyl-tRNA synthetase class Ia DALR" evidence="6">
    <location>
        <begin position="4"/>
        <end position="73"/>
    </location>
</feature>
<accession>A0ABT5B778</accession>
<sequence>MLAAFTAALRDDLNTAAAVACLSEPLREINRLLEAKKKGGAAGRTATLRRFLTDFPAVSRMLGLFAADPETWLLERRARKAARLGLDVDDVERKVALRDEARAKKDWKEADRLRAELSSIGVLVRDGVDRSTWSL</sequence>
<evidence type="ECO:0000313" key="8">
    <source>
        <dbReference type="Proteomes" id="UP001217838"/>
    </source>
</evidence>
<evidence type="ECO:0000256" key="3">
    <source>
        <dbReference type="ARBA" id="ARBA00022741"/>
    </source>
</evidence>
<dbReference type="InterPro" id="IPR009080">
    <property type="entry name" value="tRNAsynth_Ia_anticodon-bd"/>
</dbReference>
<keyword evidence="2" id="KW-0436">Ligase</keyword>
<evidence type="ECO:0000256" key="1">
    <source>
        <dbReference type="ARBA" id="ARBA00014738"/>
    </source>
</evidence>
<evidence type="ECO:0000256" key="4">
    <source>
        <dbReference type="ARBA" id="ARBA00022840"/>
    </source>
</evidence>
<gene>
    <name evidence="7" type="ORF">POL58_19570</name>
</gene>
<evidence type="ECO:0000256" key="5">
    <source>
        <dbReference type="ARBA" id="ARBA00023146"/>
    </source>
</evidence>
<protein>
    <recommendedName>
        <fullName evidence="1">Cysteine--tRNA ligase</fullName>
    </recommendedName>
</protein>
<dbReference type="SMART" id="SM00840">
    <property type="entry name" value="DALR_2"/>
    <property type="match status" value="1"/>
</dbReference>
<dbReference type="InterPro" id="IPR056411">
    <property type="entry name" value="CysS_C"/>
</dbReference>
<dbReference type="PANTHER" id="PTHR10890">
    <property type="entry name" value="CYSTEINYL-TRNA SYNTHETASE"/>
    <property type="match status" value="1"/>
</dbReference>
<dbReference type="PANTHER" id="PTHR10890:SF25">
    <property type="entry name" value="CYSTEINE--TRNA LIGASE, CHLOROPLASTIC_MITOCHONDRIAL"/>
    <property type="match status" value="1"/>
</dbReference>
<reference evidence="7 8" key="1">
    <citation type="submission" date="2022-11" db="EMBL/GenBank/DDBJ databases">
        <title>Minimal conservation of predation-associated metabolite biosynthetic gene clusters underscores biosynthetic potential of Myxococcota including descriptions for ten novel species: Archangium lansinium sp. nov., Myxococcus landrumus sp. nov., Nannocystis bai.</title>
        <authorList>
            <person name="Ahearne A."/>
            <person name="Stevens C."/>
            <person name="Dowd S."/>
        </authorList>
    </citation>
    <scope>NUCLEOTIDE SEQUENCE [LARGE SCALE GENOMIC DNA]</scope>
    <source>
        <strain evidence="7 8">NCELM</strain>
    </source>
</reference>
<proteinExistence type="predicted"/>
<dbReference type="Pfam" id="PF09190">
    <property type="entry name" value="DALR_2"/>
    <property type="match status" value="1"/>
</dbReference>
<dbReference type="EMBL" id="JAQNDN010000010">
    <property type="protein sequence ID" value="MDC0669962.1"/>
    <property type="molecule type" value="Genomic_DNA"/>
</dbReference>
<dbReference type="Proteomes" id="UP001217838">
    <property type="component" value="Unassembled WGS sequence"/>
</dbReference>
<name>A0ABT5B778_9BACT</name>
<evidence type="ECO:0000256" key="2">
    <source>
        <dbReference type="ARBA" id="ARBA00022598"/>
    </source>
</evidence>
<organism evidence="7 8">
    <name type="scientific">Nannocystis radixulma</name>
    <dbReference type="NCBI Taxonomy" id="2995305"/>
    <lineage>
        <taxon>Bacteria</taxon>
        <taxon>Pseudomonadati</taxon>
        <taxon>Myxococcota</taxon>
        <taxon>Polyangia</taxon>
        <taxon>Nannocystales</taxon>
        <taxon>Nannocystaceae</taxon>
        <taxon>Nannocystis</taxon>
    </lineage>
</organism>
<dbReference type="Gene3D" id="1.20.120.1910">
    <property type="entry name" value="Cysteine-tRNA ligase, C-terminal anti-codon recognition domain"/>
    <property type="match status" value="1"/>
</dbReference>
<dbReference type="InterPro" id="IPR015273">
    <property type="entry name" value="Cys-tRNA-synt_Ia_DALR"/>
</dbReference>
<dbReference type="SUPFAM" id="SSF47323">
    <property type="entry name" value="Anticodon-binding domain of a subclass of class I aminoacyl-tRNA synthetases"/>
    <property type="match status" value="1"/>
</dbReference>
<evidence type="ECO:0000259" key="6">
    <source>
        <dbReference type="SMART" id="SM00840"/>
    </source>
</evidence>
<keyword evidence="4" id="KW-0067">ATP-binding</keyword>
<keyword evidence="8" id="KW-1185">Reference proteome</keyword>
<comment type="caution">
    <text evidence="7">The sequence shown here is derived from an EMBL/GenBank/DDBJ whole genome shotgun (WGS) entry which is preliminary data.</text>
</comment>
<dbReference type="InterPro" id="IPR024909">
    <property type="entry name" value="Cys-tRNA/MSH_ligase"/>
</dbReference>
<dbReference type="Pfam" id="PF23493">
    <property type="entry name" value="CysS_C"/>
    <property type="match status" value="1"/>
</dbReference>
<evidence type="ECO:0000313" key="7">
    <source>
        <dbReference type="EMBL" id="MDC0669962.1"/>
    </source>
</evidence>
<keyword evidence="5" id="KW-0030">Aminoacyl-tRNA synthetase</keyword>
<keyword evidence="3" id="KW-0547">Nucleotide-binding</keyword>